<feature type="transmembrane region" description="Helical" evidence="1">
    <location>
        <begin position="55"/>
        <end position="79"/>
    </location>
</feature>
<evidence type="ECO:0000256" key="1">
    <source>
        <dbReference type="SAM" id="Phobius"/>
    </source>
</evidence>
<evidence type="ECO:0000313" key="2">
    <source>
        <dbReference type="EMBL" id="KAJ9557581.1"/>
    </source>
</evidence>
<comment type="caution">
    <text evidence="2">The sequence shown here is derived from an EMBL/GenBank/DDBJ whole genome shotgun (WGS) entry which is preliminary data.</text>
</comment>
<reference evidence="2" key="1">
    <citation type="submission" date="2023-03" db="EMBL/GenBank/DDBJ databases">
        <title>Chromosome-scale reference genome and RAD-based genetic map of yellow starthistle (Centaurea solstitialis) reveal putative structural variation and QTLs associated with invader traits.</title>
        <authorList>
            <person name="Reatini B."/>
            <person name="Cang F.A."/>
            <person name="Jiang Q."/>
            <person name="Mckibben M.T.W."/>
            <person name="Barker M.S."/>
            <person name="Rieseberg L.H."/>
            <person name="Dlugosch K.M."/>
        </authorList>
    </citation>
    <scope>NUCLEOTIDE SEQUENCE</scope>
    <source>
        <strain evidence="2">CAN-66</strain>
        <tissue evidence="2">Leaf</tissue>
    </source>
</reference>
<dbReference type="AlphaFoldDB" id="A0AA38TNZ0"/>
<dbReference type="GO" id="GO:0016020">
    <property type="term" value="C:membrane"/>
    <property type="evidence" value="ECO:0007669"/>
    <property type="project" value="TreeGrafter"/>
</dbReference>
<keyword evidence="1" id="KW-0472">Membrane</keyword>
<organism evidence="2 3">
    <name type="scientific">Centaurea solstitialis</name>
    <name type="common">yellow star-thistle</name>
    <dbReference type="NCBI Taxonomy" id="347529"/>
    <lineage>
        <taxon>Eukaryota</taxon>
        <taxon>Viridiplantae</taxon>
        <taxon>Streptophyta</taxon>
        <taxon>Embryophyta</taxon>
        <taxon>Tracheophyta</taxon>
        <taxon>Spermatophyta</taxon>
        <taxon>Magnoliopsida</taxon>
        <taxon>eudicotyledons</taxon>
        <taxon>Gunneridae</taxon>
        <taxon>Pentapetalae</taxon>
        <taxon>asterids</taxon>
        <taxon>campanulids</taxon>
        <taxon>Asterales</taxon>
        <taxon>Asteraceae</taxon>
        <taxon>Carduoideae</taxon>
        <taxon>Cardueae</taxon>
        <taxon>Centaureinae</taxon>
        <taxon>Centaurea</taxon>
    </lineage>
</organism>
<gene>
    <name evidence="2" type="ORF">OSB04_012195</name>
</gene>
<accession>A0AA38TNZ0</accession>
<dbReference type="PANTHER" id="PTHR24177">
    <property type="entry name" value="CASKIN"/>
    <property type="match status" value="1"/>
</dbReference>
<feature type="transmembrane region" description="Helical" evidence="1">
    <location>
        <begin position="23"/>
        <end position="49"/>
    </location>
</feature>
<keyword evidence="3" id="KW-1185">Reference proteome</keyword>
<name>A0AA38TNZ0_9ASTR</name>
<dbReference type="Proteomes" id="UP001172457">
    <property type="component" value="Chromosome 3"/>
</dbReference>
<protein>
    <submittedName>
        <fullName evidence="2">Uncharacterized protein</fullName>
    </submittedName>
</protein>
<sequence>MFLSILSSHQGERDFLYSLPKKLMIGLVTLFISVASMMVSFSASFFVLYRKKLKWVPILIPIFAFVPIIIFVVLQLPLLSDMFRSMYDSRYLFKPRRCILYYVALLHRRPPSPRRGPAERSVVVDLQNPPPAVDLQKPAATVACRNRRHCRLQKPPVVVVCRNPSARSGLLVPSVSYPAQPPPPPHCSRFPTFLHRSPFLLAVYPPQILQILAVFREIWHLIMEMEGVTEFSMSNVDFWPRKRSELAGKLFFRRLR</sequence>
<dbReference type="PANTHER" id="PTHR24177:SF443">
    <property type="entry name" value="PGG DOMAIN-CONTAINING PROTEIN"/>
    <property type="match status" value="1"/>
</dbReference>
<evidence type="ECO:0000313" key="3">
    <source>
        <dbReference type="Proteomes" id="UP001172457"/>
    </source>
</evidence>
<proteinExistence type="predicted"/>
<keyword evidence="1" id="KW-1133">Transmembrane helix</keyword>
<dbReference type="EMBL" id="JARYMX010000003">
    <property type="protein sequence ID" value="KAJ9557581.1"/>
    <property type="molecule type" value="Genomic_DNA"/>
</dbReference>
<keyword evidence="1" id="KW-0812">Transmembrane</keyword>